<evidence type="ECO:0000313" key="1">
    <source>
        <dbReference type="EMBL" id="OBA20415.1"/>
    </source>
</evidence>
<dbReference type="GeneID" id="30030678"/>
<gene>
    <name evidence="1" type="ORF">METBIDRAFT_43814</name>
</gene>
<sequence>KGQIFGGLDVESISILEQNITFDFEKGYVLMRNLIKYVTITIVCDPKDTPIFRHCPSWDIGAH</sequence>
<feature type="non-terminal residue" evidence="1">
    <location>
        <position position="1"/>
    </location>
</feature>
<proteinExistence type="predicted"/>
<accession>A0A1A0H8U0</accession>
<dbReference type="Proteomes" id="UP000092555">
    <property type="component" value="Unassembled WGS sequence"/>
</dbReference>
<reference evidence="1 2" key="1">
    <citation type="submission" date="2016-05" db="EMBL/GenBank/DDBJ databases">
        <title>Comparative genomics of biotechnologically important yeasts.</title>
        <authorList>
            <consortium name="DOE Joint Genome Institute"/>
            <person name="Riley R."/>
            <person name="Haridas S."/>
            <person name="Wolfe K.H."/>
            <person name="Lopes M.R."/>
            <person name="Hittinger C.T."/>
            <person name="Goker M."/>
            <person name="Salamov A."/>
            <person name="Wisecaver J."/>
            <person name="Long T.M."/>
            <person name="Aerts A.L."/>
            <person name="Barry K."/>
            <person name="Choi C."/>
            <person name="Clum A."/>
            <person name="Coughlan A.Y."/>
            <person name="Deshpande S."/>
            <person name="Douglass A.P."/>
            <person name="Hanson S.J."/>
            <person name="Klenk H.-P."/>
            <person name="LaButti K."/>
            <person name="Lapidus A."/>
            <person name="Lindquist E."/>
            <person name="Lipzen A."/>
            <person name="Meier-kolthoff J.P."/>
            <person name="Ohm R.A."/>
            <person name="Otillar R.P."/>
            <person name="Pangilinan J."/>
            <person name="Peng Y."/>
            <person name="Rokas A."/>
            <person name="Rosa C.A."/>
            <person name="Scheuner C."/>
            <person name="Sibirny A.A."/>
            <person name="Slot J.C."/>
            <person name="Stielow J.B."/>
            <person name="Sun H."/>
            <person name="Kurtzman C.P."/>
            <person name="Blackwell M."/>
            <person name="Grigoriev I.V."/>
            <person name="Jeffries T.W."/>
        </authorList>
    </citation>
    <scope>NUCLEOTIDE SEQUENCE [LARGE SCALE GENOMIC DNA]</scope>
    <source>
        <strain evidence="1 2">NRRL YB-4993</strain>
    </source>
</reference>
<dbReference type="OrthoDB" id="10248987at2759"/>
<keyword evidence="2" id="KW-1185">Reference proteome</keyword>
<protein>
    <submittedName>
        <fullName evidence="1">Uncharacterized protein</fullName>
    </submittedName>
</protein>
<organism evidence="1 2">
    <name type="scientific">Metschnikowia bicuspidata var. bicuspidata NRRL YB-4993</name>
    <dbReference type="NCBI Taxonomy" id="869754"/>
    <lineage>
        <taxon>Eukaryota</taxon>
        <taxon>Fungi</taxon>
        <taxon>Dikarya</taxon>
        <taxon>Ascomycota</taxon>
        <taxon>Saccharomycotina</taxon>
        <taxon>Pichiomycetes</taxon>
        <taxon>Metschnikowiaceae</taxon>
        <taxon>Metschnikowia</taxon>
    </lineage>
</organism>
<name>A0A1A0H8U0_9ASCO</name>
<evidence type="ECO:0000313" key="2">
    <source>
        <dbReference type="Proteomes" id="UP000092555"/>
    </source>
</evidence>
<dbReference type="RefSeq" id="XP_018710937.1">
    <property type="nucleotide sequence ID" value="XM_018857702.1"/>
</dbReference>
<dbReference type="EMBL" id="LXTC01000004">
    <property type="protein sequence ID" value="OBA20415.1"/>
    <property type="molecule type" value="Genomic_DNA"/>
</dbReference>
<comment type="caution">
    <text evidence="1">The sequence shown here is derived from an EMBL/GenBank/DDBJ whole genome shotgun (WGS) entry which is preliminary data.</text>
</comment>
<dbReference type="AlphaFoldDB" id="A0A1A0H8U0"/>